<sequence length="646" mass="71858">MIRLKPWQVALLIAPIAAIAIFIVVVAGIQIRAWGINWIWAIVVLLIVGWQRLLARWTTPALNQFEALATEVSEELEAATDADVAESADPAAAAQAEAALEKILQTAQADPPLWEDAATFWQRCQELIVAIAQVYNPEVKRPLLNIYVPQAYDLLRGTVDDMDQWMAKLGPALNQVSVGQVYEGYEVYRKLEPSAKKLLKVWQWSQWVLNPAAAVARQASLRYSNQAGQQLLFNLGQLLREAALRNLGRQAITLYGGTAAPTVTELSPAPTALPKAKTQTLREILDQAKPAETVAQQPVNILLVGRTGAGKSSLINTLFQAEKAAVDVLPSTDQVQNYHWQTPSGEALTLWDTPGYEQVNREDLREAVLDFASRADLLLLVTPALDPALQMDVDFLQALQTAGNDLSAIAIVTQVDRLRPIREWSPPYDWQSGDRPKEKAIREATAYRAEQLGEPCDQVLPLVTRDRDRPDWGTEMLSLSLIEAISPAKQLRLARFLRNREARTVAAARIIDRYTFQMATTQGLTSLLKSPVLQFISTLTTGTPTLAYLLAEKIPVEELPVVIGKLQMAYDLYNLLNEESERSRSFDLLTLWPLLLENPTAPDRNAWAFGHALVEYWSQGLSIDQLRQRFEAYLGQTPQLNPAASL</sequence>
<dbReference type="Gene3D" id="3.40.50.300">
    <property type="entry name" value="P-loop containing nucleotide triphosphate hydrolases"/>
    <property type="match status" value="1"/>
</dbReference>
<feature type="domain" description="G" evidence="2">
    <location>
        <begin position="301"/>
        <end position="400"/>
    </location>
</feature>
<feature type="transmembrane region" description="Helical" evidence="1">
    <location>
        <begin position="9"/>
        <end position="31"/>
    </location>
</feature>
<evidence type="ECO:0000313" key="3">
    <source>
        <dbReference type="EMBL" id="MBE9077819.1"/>
    </source>
</evidence>
<organism evidence="3 4">
    <name type="scientific">Vasconcelosia minhoensis LEGE 07310</name>
    <dbReference type="NCBI Taxonomy" id="915328"/>
    <lineage>
        <taxon>Bacteria</taxon>
        <taxon>Bacillati</taxon>
        <taxon>Cyanobacteriota</taxon>
        <taxon>Cyanophyceae</taxon>
        <taxon>Nodosilineales</taxon>
        <taxon>Cymatolegaceae</taxon>
        <taxon>Vasconcelosia</taxon>
        <taxon>Vasconcelosia minhoensis</taxon>
    </lineage>
</organism>
<keyword evidence="1" id="KW-0472">Membrane</keyword>
<dbReference type="InterPro" id="IPR006073">
    <property type="entry name" value="GTP-bd"/>
</dbReference>
<keyword evidence="1" id="KW-1133">Transmembrane helix</keyword>
<gene>
    <name evidence="3" type="ORF">IQ241_11025</name>
</gene>
<reference evidence="3" key="1">
    <citation type="submission" date="2020-10" db="EMBL/GenBank/DDBJ databases">
        <authorList>
            <person name="Castelo-Branco R."/>
            <person name="Eusebio N."/>
            <person name="Adriana R."/>
            <person name="Vieira A."/>
            <person name="Brugerolle De Fraissinette N."/>
            <person name="Rezende De Castro R."/>
            <person name="Schneider M.P."/>
            <person name="Vasconcelos V."/>
            <person name="Leao P.N."/>
        </authorList>
    </citation>
    <scope>NUCLEOTIDE SEQUENCE</scope>
    <source>
        <strain evidence="3">LEGE 07310</strain>
    </source>
</reference>
<keyword evidence="4" id="KW-1185">Reference proteome</keyword>
<dbReference type="EMBL" id="JADEXG010000022">
    <property type="protein sequence ID" value="MBE9077819.1"/>
    <property type="molecule type" value="Genomic_DNA"/>
</dbReference>
<dbReference type="Pfam" id="PF01926">
    <property type="entry name" value="MMR_HSR1"/>
    <property type="match status" value="1"/>
</dbReference>
<dbReference type="Proteomes" id="UP000636505">
    <property type="component" value="Unassembled WGS sequence"/>
</dbReference>
<dbReference type="InterPro" id="IPR027417">
    <property type="entry name" value="P-loop_NTPase"/>
</dbReference>
<dbReference type="PANTHER" id="PTHR42714:SF2">
    <property type="entry name" value="TRNA MODIFICATION GTPASE GTPBP3, MITOCHONDRIAL"/>
    <property type="match status" value="1"/>
</dbReference>
<protein>
    <submittedName>
        <fullName evidence="3">GTPase family protein</fullName>
    </submittedName>
</protein>
<keyword evidence="1" id="KW-0812">Transmembrane</keyword>
<dbReference type="GO" id="GO:0005525">
    <property type="term" value="F:GTP binding"/>
    <property type="evidence" value="ECO:0007669"/>
    <property type="project" value="InterPro"/>
</dbReference>
<dbReference type="GO" id="GO:0005829">
    <property type="term" value="C:cytosol"/>
    <property type="evidence" value="ECO:0007669"/>
    <property type="project" value="TreeGrafter"/>
</dbReference>
<dbReference type="RefSeq" id="WP_193906978.1">
    <property type="nucleotide sequence ID" value="NZ_JADEXG010000022.1"/>
</dbReference>
<name>A0A8J7AE58_9CYAN</name>
<evidence type="ECO:0000256" key="1">
    <source>
        <dbReference type="SAM" id="Phobius"/>
    </source>
</evidence>
<comment type="caution">
    <text evidence="3">The sequence shown here is derived from an EMBL/GenBank/DDBJ whole genome shotgun (WGS) entry which is preliminary data.</text>
</comment>
<evidence type="ECO:0000259" key="2">
    <source>
        <dbReference type="Pfam" id="PF01926"/>
    </source>
</evidence>
<dbReference type="PANTHER" id="PTHR42714">
    <property type="entry name" value="TRNA MODIFICATION GTPASE GTPBP3"/>
    <property type="match status" value="1"/>
</dbReference>
<evidence type="ECO:0000313" key="4">
    <source>
        <dbReference type="Proteomes" id="UP000636505"/>
    </source>
</evidence>
<dbReference type="GO" id="GO:0030488">
    <property type="term" value="P:tRNA methylation"/>
    <property type="evidence" value="ECO:0007669"/>
    <property type="project" value="TreeGrafter"/>
</dbReference>
<dbReference type="AlphaFoldDB" id="A0A8J7AE58"/>
<proteinExistence type="predicted"/>
<dbReference type="SUPFAM" id="SSF52540">
    <property type="entry name" value="P-loop containing nucleoside triphosphate hydrolases"/>
    <property type="match status" value="1"/>
</dbReference>
<accession>A0A8J7AE58</accession>
<dbReference type="GO" id="GO:0002098">
    <property type="term" value="P:tRNA wobble uridine modification"/>
    <property type="evidence" value="ECO:0007669"/>
    <property type="project" value="TreeGrafter"/>
</dbReference>
<feature type="transmembrane region" description="Helical" evidence="1">
    <location>
        <begin position="37"/>
        <end position="55"/>
    </location>
</feature>